<gene>
    <name evidence="8" type="primary">dpgD_6</name>
    <name evidence="8" type="ORF">NRB56_71970</name>
</gene>
<comment type="similarity">
    <text evidence="2 7">Belongs to the enoyl-CoA hydratase/isomerase family.</text>
</comment>
<organism evidence="8 9">
    <name type="scientific">Nocardia aurantia</name>
    <dbReference type="NCBI Taxonomy" id="2585199"/>
    <lineage>
        <taxon>Bacteria</taxon>
        <taxon>Bacillati</taxon>
        <taxon>Actinomycetota</taxon>
        <taxon>Actinomycetes</taxon>
        <taxon>Mycobacteriales</taxon>
        <taxon>Nocardiaceae</taxon>
        <taxon>Nocardia</taxon>
    </lineage>
</organism>
<evidence type="ECO:0000256" key="3">
    <source>
        <dbReference type="ARBA" id="ARBA00022832"/>
    </source>
</evidence>
<comment type="catalytic activity">
    <reaction evidence="6">
        <text>a 4-saturated-(3S)-3-hydroxyacyl-CoA = a (3E)-enoyl-CoA + H2O</text>
        <dbReference type="Rhea" id="RHEA:20724"/>
        <dbReference type="ChEBI" id="CHEBI:15377"/>
        <dbReference type="ChEBI" id="CHEBI:58521"/>
        <dbReference type="ChEBI" id="CHEBI:137480"/>
        <dbReference type="EC" id="4.2.1.17"/>
    </reaction>
</comment>
<dbReference type="PANTHER" id="PTHR11941:SF54">
    <property type="entry name" value="ENOYL-COA HYDRATASE, MITOCHONDRIAL"/>
    <property type="match status" value="1"/>
</dbReference>
<accession>A0A7K0E1C5</accession>
<evidence type="ECO:0000256" key="7">
    <source>
        <dbReference type="RuleBase" id="RU003707"/>
    </source>
</evidence>
<evidence type="ECO:0000313" key="9">
    <source>
        <dbReference type="Proteomes" id="UP000431401"/>
    </source>
</evidence>
<dbReference type="GO" id="GO:0004300">
    <property type="term" value="F:enoyl-CoA hydratase activity"/>
    <property type="evidence" value="ECO:0007669"/>
    <property type="project" value="UniProtKB-EC"/>
</dbReference>
<name>A0A7K0E1C5_9NOCA</name>
<dbReference type="PANTHER" id="PTHR11941">
    <property type="entry name" value="ENOYL-COA HYDRATASE-RELATED"/>
    <property type="match status" value="1"/>
</dbReference>
<dbReference type="OrthoDB" id="9790967at2"/>
<dbReference type="InterPro" id="IPR001753">
    <property type="entry name" value="Enoyl-CoA_hydra/iso"/>
</dbReference>
<keyword evidence="3" id="KW-0276">Fatty acid metabolism</keyword>
<evidence type="ECO:0000256" key="1">
    <source>
        <dbReference type="ARBA" id="ARBA00002994"/>
    </source>
</evidence>
<dbReference type="InterPro" id="IPR018376">
    <property type="entry name" value="Enoyl-CoA_hyd/isom_CS"/>
</dbReference>
<dbReference type="PROSITE" id="PS00166">
    <property type="entry name" value="ENOYL_COA_HYDRATASE"/>
    <property type="match status" value="1"/>
</dbReference>
<comment type="caution">
    <text evidence="8">The sequence shown here is derived from an EMBL/GenBank/DDBJ whole genome shotgun (WGS) entry which is preliminary data.</text>
</comment>
<comment type="function">
    <text evidence="1">Could possibly oxidize fatty acids using specific components.</text>
</comment>
<dbReference type="Pfam" id="PF00378">
    <property type="entry name" value="ECH_1"/>
    <property type="match status" value="1"/>
</dbReference>
<dbReference type="EC" id="4.2.1.17" evidence="8"/>
<proteinExistence type="inferred from homology"/>
<keyword evidence="9" id="KW-1185">Reference proteome</keyword>
<evidence type="ECO:0000256" key="4">
    <source>
        <dbReference type="ARBA" id="ARBA00023239"/>
    </source>
</evidence>
<dbReference type="Gene3D" id="3.90.226.10">
    <property type="entry name" value="2-enoyl-CoA Hydratase, Chain A, domain 1"/>
    <property type="match status" value="1"/>
</dbReference>
<protein>
    <submittedName>
        <fullName evidence="8">Enoyl-CoA-hydratase</fullName>
        <ecNumber evidence="8">4.2.1.17</ecNumber>
    </submittedName>
</protein>
<keyword evidence="4 8" id="KW-0456">Lyase</keyword>
<dbReference type="EMBL" id="WEGI01000021">
    <property type="protein sequence ID" value="MQY31588.1"/>
    <property type="molecule type" value="Genomic_DNA"/>
</dbReference>
<reference evidence="8 9" key="1">
    <citation type="submission" date="2019-10" db="EMBL/GenBank/DDBJ databases">
        <title>Nocardia macrotermitis sp. nov. and Nocardia aurantia sp. nov., isolated from the gut of fungus growing-termite Macrotermes natalensis.</title>
        <authorList>
            <person name="Benndorf R."/>
            <person name="Schwitalla J."/>
            <person name="Martin K."/>
            <person name="De Beer W."/>
            <person name="Kaster A.-K."/>
            <person name="Vollmers J."/>
            <person name="Poulsen M."/>
            <person name="Beemelmanns C."/>
        </authorList>
    </citation>
    <scope>NUCLEOTIDE SEQUENCE [LARGE SCALE GENOMIC DNA]</scope>
    <source>
        <strain evidence="8 9">RB56</strain>
    </source>
</reference>
<dbReference type="SUPFAM" id="SSF52096">
    <property type="entry name" value="ClpP/crotonase"/>
    <property type="match status" value="1"/>
</dbReference>
<sequence>MSSAARRDDVLLEERRGHAVWLTLNRPDRLNALDTTLKQRLVQAAVAAAADPEIWVVVLRGAGGRAFSVGGDLKDMRARDRDGGRPSTPMLEEARNVYEAVLEIPKPTIAVIDGFALGGGCELAMACDLRVASDDALFGMPESTRGMGANFGSVLLPRLIPRALAMEMLYFGDRITAEHALRIGLINRVWPKAELADRVDAWVADLLTRAPLSLRRYKEMAGKGWEMPVSANLRLNAGPNPYLSEDRIEGARAFSEKRAPVWRGR</sequence>
<dbReference type="RefSeq" id="WP_153348822.1">
    <property type="nucleotide sequence ID" value="NZ_WEGI01000021.1"/>
</dbReference>
<dbReference type="AlphaFoldDB" id="A0A7K0E1C5"/>
<dbReference type="InterPro" id="IPR029045">
    <property type="entry name" value="ClpP/crotonase-like_dom_sf"/>
</dbReference>
<evidence type="ECO:0000256" key="6">
    <source>
        <dbReference type="ARBA" id="ARBA00023717"/>
    </source>
</evidence>
<dbReference type="InterPro" id="IPR014748">
    <property type="entry name" value="Enoyl-CoA_hydra_C"/>
</dbReference>
<dbReference type="CDD" id="cd06558">
    <property type="entry name" value="crotonase-like"/>
    <property type="match status" value="1"/>
</dbReference>
<evidence type="ECO:0000256" key="2">
    <source>
        <dbReference type="ARBA" id="ARBA00005254"/>
    </source>
</evidence>
<dbReference type="Proteomes" id="UP000431401">
    <property type="component" value="Unassembled WGS sequence"/>
</dbReference>
<dbReference type="Gene3D" id="1.10.12.10">
    <property type="entry name" value="Lyase 2-enoyl-coa Hydratase, Chain A, domain 2"/>
    <property type="match status" value="1"/>
</dbReference>
<keyword evidence="3" id="KW-0443">Lipid metabolism</keyword>
<dbReference type="GO" id="GO:0006635">
    <property type="term" value="P:fatty acid beta-oxidation"/>
    <property type="evidence" value="ECO:0007669"/>
    <property type="project" value="TreeGrafter"/>
</dbReference>
<comment type="catalytic activity">
    <reaction evidence="5">
        <text>a (3S)-3-hydroxyacyl-CoA = a (2E)-enoyl-CoA + H2O</text>
        <dbReference type="Rhea" id="RHEA:16105"/>
        <dbReference type="ChEBI" id="CHEBI:15377"/>
        <dbReference type="ChEBI" id="CHEBI:57318"/>
        <dbReference type="ChEBI" id="CHEBI:58856"/>
        <dbReference type="EC" id="4.2.1.17"/>
    </reaction>
</comment>
<evidence type="ECO:0000313" key="8">
    <source>
        <dbReference type="EMBL" id="MQY31588.1"/>
    </source>
</evidence>
<evidence type="ECO:0000256" key="5">
    <source>
        <dbReference type="ARBA" id="ARBA00023709"/>
    </source>
</evidence>